<name>A0ABR5K648_9BACI</name>
<dbReference type="SUPFAM" id="SSF55729">
    <property type="entry name" value="Acyl-CoA N-acyltransferases (Nat)"/>
    <property type="match status" value="1"/>
</dbReference>
<sequence>MQILRIQTVRELPFYKVFWDGILEAEQNDNPFIEFAWFYKWWQIVGANEQVVVYAVKKDNDIIGFFPFSIKKKWGINVFSFTGENIANYSGFIVKKEWLMQAVSFVFDEISKRHRHVLFSFHGLLESGLSSKIIEQYFIERQTHMSIFRVVTPYLALGQTDFSTYFNNRRKMHGVDRREKKLRKLGSLSCKTPEQDELWQMFKLYDRRWSKEIDMSGFTVGKKKEFFEQLVLIEDEALQIEVDVLVFENQWIAFTYGICCRGRYVTYALGYEPNFNIFEVGRLLNQETMKRTFSEEYKVFDFSIGYEPDKFDWHTDIDFTRKILASGETKRAKLLHICLATKARVKEMLKSSRRIVEWKRNVWGQLRYLVKRGHMKDWLHYVQKLFGQVFSFKHVDLYELPGSSLTMLHRQVGQLYDEMQIQEAMKLEQDNLVSLFYKGFTVYKDCFAKTSNYAFALHAHQWNVDALQIVEPLPKHTYFLAHGDDQNIDVITAFFQKIKPTKALWVTAGFWQWKKRRRLQKLGYKRIFHMKHMKCGHFERSRVKNYSENGGGIHFIN</sequence>
<feature type="domain" description="BioF2-like acetyltransferase" evidence="1">
    <location>
        <begin position="171"/>
        <end position="310"/>
    </location>
</feature>
<keyword evidence="3" id="KW-1185">Reference proteome</keyword>
<reference evidence="3" key="1">
    <citation type="submission" date="2015-07" db="EMBL/GenBank/DDBJ databases">
        <title>Fjat-14205 dsm 2895.</title>
        <authorList>
            <person name="Liu B."/>
            <person name="Wang J."/>
            <person name="Zhu Y."/>
            <person name="Liu G."/>
            <person name="Chen Q."/>
            <person name="Chen Z."/>
            <person name="Lan J."/>
            <person name="Che J."/>
            <person name="Ge C."/>
            <person name="Shi H."/>
            <person name="Pan Z."/>
            <person name="Liu X."/>
        </authorList>
    </citation>
    <scope>NUCLEOTIDE SEQUENCE [LARGE SCALE GENOMIC DNA]</scope>
    <source>
        <strain evidence="3">DSM 25560</strain>
    </source>
</reference>
<accession>A0ABR5K648</accession>
<dbReference type="Proteomes" id="UP000050668">
    <property type="component" value="Unassembled WGS sequence"/>
</dbReference>
<dbReference type="InterPro" id="IPR038740">
    <property type="entry name" value="BioF2-like_GNAT_dom"/>
</dbReference>
<protein>
    <recommendedName>
        <fullName evidence="1">BioF2-like acetyltransferase domain-containing protein</fullName>
    </recommendedName>
</protein>
<proteinExistence type="predicted"/>
<gene>
    <name evidence="2" type="ORF">AEA09_01705</name>
</gene>
<dbReference type="InterPro" id="IPR016181">
    <property type="entry name" value="Acyl_CoA_acyltransferase"/>
</dbReference>
<evidence type="ECO:0000313" key="3">
    <source>
        <dbReference type="Proteomes" id="UP000050668"/>
    </source>
</evidence>
<dbReference type="Pfam" id="PF13480">
    <property type="entry name" value="Acetyltransf_6"/>
    <property type="match status" value="1"/>
</dbReference>
<dbReference type="EMBL" id="LGRV01000001">
    <property type="protein sequence ID" value="KOS71723.1"/>
    <property type="molecule type" value="Genomic_DNA"/>
</dbReference>
<evidence type="ECO:0000259" key="1">
    <source>
        <dbReference type="Pfam" id="PF13480"/>
    </source>
</evidence>
<comment type="caution">
    <text evidence="2">The sequence shown here is derived from an EMBL/GenBank/DDBJ whole genome shotgun (WGS) entry which is preliminary data.</text>
</comment>
<evidence type="ECO:0000313" key="2">
    <source>
        <dbReference type="EMBL" id="KOS71723.1"/>
    </source>
</evidence>
<organism evidence="2 3">
    <name type="scientific">Lysinibacillus contaminans</name>
    <dbReference type="NCBI Taxonomy" id="1293441"/>
    <lineage>
        <taxon>Bacteria</taxon>
        <taxon>Bacillati</taxon>
        <taxon>Bacillota</taxon>
        <taxon>Bacilli</taxon>
        <taxon>Bacillales</taxon>
        <taxon>Bacillaceae</taxon>
        <taxon>Lysinibacillus</taxon>
    </lineage>
</organism>